<evidence type="ECO:0000256" key="4">
    <source>
        <dbReference type="SAM" id="SignalP"/>
    </source>
</evidence>
<comment type="similarity">
    <text evidence="1">Belongs to the leucine-binding protein family.</text>
</comment>
<evidence type="ECO:0000256" key="1">
    <source>
        <dbReference type="ARBA" id="ARBA00010062"/>
    </source>
</evidence>
<sequence>MNRLRLAFLLALCFAILSSGCALLEKQRLPYYAQDEATLWVNGIAGLSGAEQGLRAEAVLKNPASSPALKSRALSIAASRPGRQGFAARKELSAVYAACAPEQRATWETMYWIDLDGMDSDSLIALASKISPEQEMRFPWNLAMLKAARRNLIPESAAVIARLSNPMMYAAPAMLGIAPLPPGQRTVSVALVIPQTGSASALGKQVAEGALAAAEALRLSGKVVELRIIDSGQTGWQQAVQALPAQFTVVGGPLLPGRYKALKAAAAGRAVFSFTASLPAGEEGVQAWRFFASQEDQVDTLLDAAEKLGISSFGVFSPGDSYGKRMGGLFMQKASARGLAVTGGTYTAGKMSAWPKEAGAFVKTRVGAQRGSIPVATADFKAIFLPDSWKNMDMLVSSLHYNGAQDRLMMGTSLWEQSLGHGSRSNPATFALTVFPGSWDDDSPAPGAAAFKNAMAAKNARPDDWAALGFDFVSLAAALNLQPGWDAKSLNRTLSAKPEVDWAGAPMVWDGSGKASRKLFLFQPAASGHAPADMRALKERLESGNLSTPAPAAPAAPQRPLSFDQLVNSLSKD</sequence>
<reference evidence="6" key="1">
    <citation type="journal article" date="2021" name="PeerJ">
        <title>Extensive microbial diversity within the chicken gut microbiome revealed by metagenomics and culture.</title>
        <authorList>
            <person name="Gilroy R."/>
            <person name="Ravi A."/>
            <person name="Getino M."/>
            <person name="Pursley I."/>
            <person name="Horton D.L."/>
            <person name="Alikhan N.F."/>
            <person name="Baker D."/>
            <person name="Gharbi K."/>
            <person name="Hall N."/>
            <person name="Watson M."/>
            <person name="Adriaenssens E.M."/>
            <person name="Foster-Nyarko E."/>
            <person name="Jarju S."/>
            <person name="Secka A."/>
            <person name="Antonio M."/>
            <person name="Oren A."/>
            <person name="Chaudhuri R.R."/>
            <person name="La Ragione R."/>
            <person name="Hildebrand F."/>
            <person name="Pallen M.J."/>
        </authorList>
    </citation>
    <scope>NUCLEOTIDE SEQUENCE</scope>
    <source>
        <strain evidence="6">ChiGjej2B2-19336</strain>
    </source>
</reference>
<dbReference type="Gene3D" id="3.40.50.2300">
    <property type="match status" value="2"/>
</dbReference>
<gene>
    <name evidence="6" type="ORF">K8W16_11885</name>
</gene>
<protein>
    <submittedName>
        <fullName evidence="6">Penicillin-binding protein activator</fullName>
    </submittedName>
</protein>
<keyword evidence="2 4" id="KW-0732">Signal</keyword>
<dbReference type="InterPro" id="IPR028081">
    <property type="entry name" value="Leu-bd"/>
</dbReference>
<dbReference type="RefSeq" id="WP_304124117.1">
    <property type="nucleotide sequence ID" value="NZ_DYZA01000244.1"/>
</dbReference>
<evidence type="ECO:0000256" key="3">
    <source>
        <dbReference type="SAM" id="MobiDB-lite"/>
    </source>
</evidence>
<dbReference type="AlphaFoldDB" id="A0A921DS93"/>
<feature type="region of interest" description="Disordered" evidence="3">
    <location>
        <begin position="542"/>
        <end position="561"/>
    </location>
</feature>
<organism evidence="6 7">
    <name type="scientific">Mailhella massiliensis</name>
    <dbReference type="NCBI Taxonomy" id="1903261"/>
    <lineage>
        <taxon>Bacteria</taxon>
        <taxon>Pseudomonadati</taxon>
        <taxon>Thermodesulfobacteriota</taxon>
        <taxon>Desulfovibrionia</taxon>
        <taxon>Desulfovibrionales</taxon>
        <taxon>Desulfovibrionaceae</taxon>
        <taxon>Mailhella</taxon>
    </lineage>
</organism>
<dbReference type="EMBL" id="DYZA01000244">
    <property type="protein sequence ID" value="HJD98329.1"/>
    <property type="molecule type" value="Genomic_DNA"/>
</dbReference>
<feature type="signal peptide" evidence="4">
    <location>
        <begin position="1"/>
        <end position="24"/>
    </location>
</feature>
<evidence type="ECO:0000313" key="6">
    <source>
        <dbReference type="EMBL" id="HJD98329.1"/>
    </source>
</evidence>
<evidence type="ECO:0000259" key="5">
    <source>
        <dbReference type="Pfam" id="PF13458"/>
    </source>
</evidence>
<proteinExistence type="inferred from homology"/>
<dbReference type="InterPro" id="IPR028082">
    <property type="entry name" value="Peripla_BP_I"/>
</dbReference>
<reference evidence="6" key="2">
    <citation type="submission" date="2021-09" db="EMBL/GenBank/DDBJ databases">
        <authorList>
            <person name="Gilroy R."/>
        </authorList>
    </citation>
    <scope>NUCLEOTIDE SEQUENCE</scope>
    <source>
        <strain evidence="6">ChiGjej2B2-19336</strain>
    </source>
</reference>
<dbReference type="PROSITE" id="PS51257">
    <property type="entry name" value="PROKAR_LIPOPROTEIN"/>
    <property type="match status" value="1"/>
</dbReference>
<dbReference type="Pfam" id="PF13458">
    <property type="entry name" value="Peripla_BP_6"/>
    <property type="match status" value="1"/>
</dbReference>
<evidence type="ECO:0000313" key="7">
    <source>
        <dbReference type="Proteomes" id="UP000698963"/>
    </source>
</evidence>
<comment type="caution">
    <text evidence="6">The sequence shown here is derived from an EMBL/GenBank/DDBJ whole genome shotgun (WGS) entry which is preliminary data.</text>
</comment>
<evidence type="ECO:0000256" key="2">
    <source>
        <dbReference type="ARBA" id="ARBA00022729"/>
    </source>
</evidence>
<accession>A0A921DS93</accession>
<dbReference type="SUPFAM" id="SSF53822">
    <property type="entry name" value="Periplasmic binding protein-like I"/>
    <property type="match status" value="1"/>
</dbReference>
<dbReference type="PANTHER" id="PTHR30483">
    <property type="entry name" value="LEUCINE-SPECIFIC-BINDING PROTEIN"/>
    <property type="match status" value="1"/>
</dbReference>
<feature type="domain" description="Leucine-binding protein" evidence="5">
    <location>
        <begin position="186"/>
        <end position="524"/>
    </location>
</feature>
<dbReference type="PANTHER" id="PTHR30483:SF6">
    <property type="entry name" value="PERIPLASMIC BINDING PROTEIN OF ABC TRANSPORTER FOR NATURAL AMINO ACIDS"/>
    <property type="match status" value="1"/>
</dbReference>
<feature type="chain" id="PRO_5037048213" evidence="4">
    <location>
        <begin position="25"/>
        <end position="573"/>
    </location>
</feature>
<dbReference type="Proteomes" id="UP000698963">
    <property type="component" value="Unassembled WGS sequence"/>
</dbReference>
<name>A0A921DS93_9BACT</name>
<dbReference type="InterPro" id="IPR051010">
    <property type="entry name" value="BCAA_transport"/>
</dbReference>